<keyword evidence="2" id="KW-1185">Reference proteome</keyword>
<dbReference type="Proteomes" id="UP000637643">
    <property type="component" value="Unassembled WGS sequence"/>
</dbReference>
<proteinExistence type="predicted"/>
<accession>A0A917C2E1</accession>
<evidence type="ECO:0000313" key="2">
    <source>
        <dbReference type="Proteomes" id="UP000637643"/>
    </source>
</evidence>
<dbReference type="RefSeq" id="WP_189023191.1">
    <property type="nucleotide sequence ID" value="NZ_BMKR01000004.1"/>
</dbReference>
<reference evidence="1" key="1">
    <citation type="journal article" date="2014" name="Int. J. Syst. Evol. Microbiol.">
        <title>Complete genome sequence of Corynebacterium casei LMG S-19264T (=DSM 44701T), isolated from a smear-ripened cheese.</title>
        <authorList>
            <consortium name="US DOE Joint Genome Institute (JGI-PGF)"/>
            <person name="Walter F."/>
            <person name="Albersmeier A."/>
            <person name="Kalinowski J."/>
            <person name="Ruckert C."/>
        </authorList>
    </citation>
    <scope>NUCLEOTIDE SEQUENCE</scope>
    <source>
        <strain evidence="1">CGMCC 1.16134</strain>
    </source>
</reference>
<gene>
    <name evidence="1" type="ORF">GCM10010912_12600</name>
</gene>
<name>A0A917C2E1_9BACL</name>
<protein>
    <submittedName>
        <fullName evidence="1">Uncharacterized protein</fullName>
    </submittedName>
</protein>
<dbReference type="AlphaFoldDB" id="A0A917C2E1"/>
<evidence type="ECO:0000313" key="1">
    <source>
        <dbReference type="EMBL" id="GGF68976.1"/>
    </source>
</evidence>
<dbReference type="EMBL" id="BMKR01000004">
    <property type="protein sequence ID" value="GGF68976.1"/>
    <property type="molecule type" value="Genomic_DNA"/>
</dbReference>
<comment type="caution">
    <text evidence="1">The sequence shown here is derived from an EMBL/GenBank/DDBJ whole genome shotgun (WGS) entry which is preliminary data.</text>
</comment>
<reference evidence="1" key="2">
    <citation type="submission" date="2020-09" db="EMBL/GenBank/DDBJ databases">
        <authorList>
            <person name="Sun Q."/>
            <person name="Zhou Y."/>
        </authorList>
    </citation>
    <scope>NUCLEOTIDE SEQUENCE</scope>
    <source>
        <strain evidence="1">CGMCC 1.16134</strain>
    </source>
</reference>
<sequence>MKIRMGLRCFGEDNDPAILAQIVQIPGVEDNVRSQVIENVNNHETSHRTEDDSVDFPGIVKAYHKGWNAAVEGGVTHG</sequence>
<organism evidence="1 2">
    <name type="scientific">Paenibacillus albidus</name>
    <dbReference type="NCBI Taxonomy" id="2041023"/>
    <lineage>
        <taxon>Bacteria</taxon>
        <taxon>Bacillati</taxon>
        <taxon>Bacillota</taxon>
        <taxon>Bacilli</taxon>
        <taxon>Bacillales</taxon>
        <taxon>Paenibacillaceae</taxon>
        <taxon>Paenibacillus</taxon>
    </lineage>
</organism>